<feature type="compositionally biased region" description="Basic residues" evidence="1">
    <location>
        <begin position="106"/>
        <end position="117"/>
    </location>
</feature>
<feature type="compositionally biased region" description="Basic and acidic residues" evidence="1">
    <location>
        <begin position="1"/>
        <end position="10"/>
    </location>
</feature>
<feature type="compositionally biased region" description="Low complexity" evidence="1">
    <location>
        <begin position="189"/>
        <end position="205"/>
    </location>
</feature>
<proteinExistence type="predicted"/>
<feature type="region of interest" description="Disordered" evidence="1">
    <location>
        <begin position="1"/>
        <end position="22"/>
    </location>
</feature>
<organism evidence="2 3">
    <name type="scientific">Anguilla anguilla</name>
    <name type="common">European freshwater eel</name>
    <name type="synonym">Muraena anguilla</name>
    <dbReference type="NCBI Taxonomy" id="7936"/>
    <lineage>
        <taxon>Eukaryota</taxon>
        <taxon>Metazoa</taxon>
        <taxon>Chordata</taxon>
        <taxon>Craniata</taxon>
        <taxon>Vertebrata</taxon>
        <taxon>Euteleostomi</taxon>
        <taxon>Actinopterygii</taxon>
        <taxon>Neopterygii</taxon>
        <taxon>Teleostei</taxon>
        <taxon>Anguilliformes</taxon>
        <taxon>Anguillidae</taxon>
        <taxon>Anguilla</taxon>
    </lineage>
</organism>
<sequence length="311" mass="32779">MSDGSSRDSPEPLGYEIKCERAEGMDIGGLDVEVGGAQVMFGVHRGWAPPPPPRAGGEARDPDQRPAQPRPGGAPGRGRAGRPRDPGGGDQAAGEEDAGLAALSARRSRGRARLRAARCHDDRKAEVGTGAAPDLLHHSYEEGGARPYRAHLSYLGAQDEEPPVLTYEGGPRGPRGATTRTTPPPARTRPPATETPAARTRTPPRTTSPPRPPPAPRWAVTASGVPSPRLLPPRRARPPGPKQGGPGGAPPLPQHPYLALTQVGPQPGGGYRDREDGRTPVGFCKLGEDGWKDCGKKEVAGGRNSRNKRRD</sequence>
<dbReference type="AlphaFoldDB" id="A0A9D3RJG2"/>
<evidence type="ECO:0000256" key="1">
    <source>
        <dbReference type="SAM" id="MobiDB-lite"/>
    </source>
</evidence>
<reference evidence="2" key="1">
    <citation type="submission" date="2021-01" db="EMBL/GenBank/DDBJ databases">
        <title>A chromosome-scale assembly of European eel, Anguilla anguilla.</title>
        <authorList>
            <person name="Henkel C."/>
            <person name="Jong-Raadsen S.A."/>
            <person name="Dufour S."/>
            <person name="Weltzien F.-A."/>
            <person name="Palstra A.P."/>
            <person name="Pelster B."/>
            <person name="Spaink H.P."/>
            <person name="Van Den Thillart G.E."/>
            <person name="Jansen H."/>
            <person name="Zahm M."/>
            <person name="Klopp C."/>
            <person name="Cedric C."/>
            <person name="Louis A."/>
            <person name="Berthelot C."/>
            <person name="Parey E."/>
            <person name="Roest Crollius H."/>
            <person name="Montfort J."/>
            <person name="Robinson-Rechavi M."/>
            <person name="Bucao C."/>
            <person name="Bouchez O."/>
            <person name="Gislard M."/>
            <person name="Lluch J."/>
            <person name="Milhes M."/>
            <person name="Lampietro C."/>
            <person name="Lopez Roques C."/>
            <person name="Donnadieu C."/>
            <person name="Braasch I."/>
            <person name="Desvignes T."/>
            <person name="Postlethwait J."/>
            <person name="Bobe J."/>
            <person name="Guiguen Y."/>
            <person name="Dirks R."/>
        </authorList>
    </citation>
    <scope>NUCLEOTIDE SEQUENCE</scope>
    <source>
        <strain evidence="2">Tag_6206</strain>
        <tissue evidence="2">Liver</tissue>
    </source>
</reference>
<name>A0A9D3RJG2_ANGAN</name>
<feature type="region of interest" description="Disordered" evidence="1">
    <location>
        <begin position="43"/>
        <end position="138"/>
    </location>
</feature>
<accession>A0A9D3RJG2</accession>
<feature type="compositionally biased region" description="Pro residues" evidence="1">
    <location>
        <begin position="206"/>
        <end position="216"/>
    </location>
</feature>
<protein>
    <submittedName>
        <fullName evidence="2">Uncharacterized protein</fullName>
    </submittedName>
</protein>
<comment type="caution">
    <text evidence="2">The sequence shown here is derived from an EMBL/GenBank/DDBJ whole genome shotgun (WGS) entry which is preliminary data.</text>
</comment>
<feature type="compositionally biased region" description="Basic and acidic residues" evidence="1">
    <location>
        <begin position="286"/>
        <end position="300"/>
    </location>
</feature>
<evidence type="ECO:0000313" key="3">
    <source>
        <dbReference type="Proteomes" id="UP001044222"/>
    </source>
</evidence>
<keyword evidence="3" id="KW-1185">Reference proteome</keyword>
<evidence type="ECO:0000313" key="2">
    <source>
        <dbReference type="EMBL" id="KAG5832841.1"/>
    </source>
</evidence>
<dbReference type="Proteomes" id="UP001044222">
    <property type="component" value="Chromosome 17"/>
</dbReference>
<feature type="region of interest" description="Disordered" evidence="1">
    <location>
        <begin position="151"/>
        <end position="311"/>
    </location>
</feature>
<gene>
    <name evidence="2" type="ORF">ANANG_G00295480</name>
</gene>
<dbReference type="EMBL" id="JAFIRN010000017">
    <property type="protein sequence ID" value="KAG5832841.1"/>
    <property type="molecule type" value="Genomic_DNA"/>
</dbReference>